<reference evidence="5 6" key="1">
    <citation type="submission" date="2022-03" db="EMBL/GenBank/DDBJ databases">
        <title>Complete genome analysis of Roseomonas KG 17.1 : a prolific producer of plant growth promoters.</title>
        <authorList>
            <person name="Saadouli I."/>
            <person name="Najjari A."/>
            <person name="Mosbah A."/>
            <person name="Ouzari H.I."/>
        </authorList>
    </citation>
    <scope>NUCLEOTIDE SEQUENCE [LARGE SCALE GENOMIC DNA]</scope>
    <source>
        <strain evidence="5 6">KG17-1</strain>
    </source>
</reference>
<keyword evidence="2" id="KW-0233">DNA recombination</keyword>
<evidence type="ECO:0000313" key="6">
    <source>
        <dbReference type="Proteomes" id="UP001201985"/>
    </source>
</evidence>
<evidence type="ECO:0000313" key="5">
    <source>
        <dbReference type="EMBL" id="MCI0752752.1"/>
    </source>
</evidence>
<keyword evidence="1" id="KW-0238">DNA-binding</keyword>
<proteinExistence type="predicted"/>
<dbReference type="Pfam" id="PF00239">
    <property type="entry name" value="Resolvase"/>
    <property type="match status" value="1"/>
</dbReference>
<feature type="region of interest" description="Disordered" evidence="3">
    <location>
        <begin position="241"/>
        <end position="261"/>
    </location>
</feature>
<dbReference type="SMART" id="SM00857">
    <property type="entry name" value="Resolvase"/>
    <property type="match status" value="1"/>
</dbReference>
<dbReference type="PANTHER" id="PTHR30461">
    <property type="entry name" value="DNA-INVERTASE FROM LAMBDOID PROPHAGE"/>
    <property type="match status" value="1"/>
</dbReference>
<sequence length="261" mass="27901">MADMASSTKGFGSENMPLSGRAVAYLRTSSATNVGGDSSQRQREAIHAYAARSGLEVAQEFYDAAVSGADPLDQREGFTALLAWCAETGVRIILVENASRFARDLIVQETGHALLKGQGFSLIAADDPDAFTADTPTARMVRQILGAVSEFEKANLVAKLKGARDRASAANGGKRIEGRKGYADKPKGQEIIKEAKRLHRKNPKTGKVRTLRDIAAELAKLGHVNGAGKEFSAMQVRRLLGKPDARPLRDDGPPCAASGWP</sequence>
<dbReference type="InterPro" id="IPR006119">
    <property type="entry name" value="Resolv_N"/>
</dbReference>
<feature type="domain" description="Resolvase/invertase-type recombinase catalytic" evidence="4">
    <location>
        <begin position="21"/>
        <end position="171"/>
    </location>
</feature>
<dbReference type="EMBL" id="JALBUU010000004">
    <property type="protein sequence ID" value="MCI0752752.1"/>
    <property type="molecule type" value="Genomic_DNA"/>
</dbReference>
<dbReference type="InterPro" id="IPR036162">
    <property type="entry name" value="Resolvase-like_N_sf"/>
</dbReference>
<protein>
    <submittedName>
        <fullName evidence="5">Recombinase family protein</fullName>
    </submittedName>
</protein>
<evidence type="ECO:0000256" key="1">
    <source>
        <dbReference type="ARBA" id="ARBA00023125"/>
    </source>
</evidence>
<organism evidence="5 6">
    <name type="scientific">Teichococcus vastitatis</name>
    <dbReference type="NCBI Taxonomy" id="2307076"/>
    <lineage>
        <taxon>Bacteria</taxon>
        <taxon>Pseudomonadati</taxon>
        <taxon>Pseudomonadota</taxon>
        <taxon>Alphaproteobacteria</taxon>
        <taxon>Acetobacterales</taxon>
        <taxon>Roseomonadaceae</taxon>
        <taxon>Roseomonas</taxon>
    </lineage>
</organism>
<evidence type="ECO:0000256" key="2">
    <source>
        <dbReference type="ARBA" id="ARBA00023172"/>
    </source>
</evidence>
<dbReference type="PROSITE" id="PS51736">
    <property type="entry name" value="RECOMBINASES_3"/>
    <property type="match status" value="1"/>
</dbReference>
<keyword evidence="6" id="KW-1185">Reference proteome</keyword>
<dbReference type="RefSeq" id="WP_241792519.1">
    <property type="nucleotide sequence ID" value="NZ_JALBUU010000004.1"/>
</dbReference>
<name>A0ABS9W0C5_9PROT</name>
<dbReference type="PANTHER" id="PTHR30461:SF2">
    <property type="entry name" value="SERINE RECOMBINASE PINE-RELATED"/>
    <property type="match status" value="1"/>
</dbReference>
<dbReference type="CDD" id="cd00338">
    <property type="entry name" value="Ser_Recombinase"/>
    <property type="match status" value="1"/>
</dbReference>
<gene>
    <name evidence="5" type="ORF">MON41_03105</name>
</gene>
<feature type="compositionally biased region" description="Basic and acidic residues" evidence="3">
    <location>
        <begin position="241"/>
        <end position="252"/>
    </location>
</feature>
<dbReference type="Gene3D" id="3.40.50.1390">
    <property type="entry name" value="Resolvase, N-terminal catalytic domain"/>
    <property type="match status" value="1"/>
</dbReference>
<evidence type="ECO:0000259" key="4">
    <source>
        <dbReference type="PROSITE" id="PS51736"/>
    </source>
</evidence>
<dbReference type="SUPFAM" id="SSF53041">
    <property type="entry name" value="Resolvase-like"/>
    <property type="match status" value="1"/>
</dbReference>
<accession>A0ABS9W0C5</accession>
<evidence type="ECO:0000256" key="3">
    <source>
        <dbReference type="SAM" id="MobiDB-lite"/>
    </source>
</evidence>
<dbReference type="Proteomes" id="UP001201985">
    <property type="component" value="Unassembled WGS sequence"/>
</dbReference>
<comment type="caution">
    <text evidence="5">The sequence shown here is derived from an EMBL/GenBank/DDBJ whole genome shotgun (WGS) entry which is preliminary data.</text>
</comment>
<dbReference type="InterPro" id="IPR050639">
    <property type="entry name" value="SSR_resolvase"/>
</dbReference>